<evidence type="ECO:0000256" key="1">
    <source>
        <dbReference type="SAM" id="MobiDB-lite"/>
    </source>
</evidence>
<organism evidence="2 3">
    <name type="scientific">Pandoravirus japonicus</name>
    <dbReference type="NCBI Taxonomy" id="2823154"/>
    <lineage>
        <taxon>Viruses</taxon>
        <taxon>Pandoravirus</taxon>
    </lineage>
</organism>
<evidence type="ECO:0000313" key="3">
    <source>
        <dbReference type="Proteomes" id="UP001253637"/>
    </source>
</evidence>
<evidence type="ECO:0000313" key="2">
    <source>
        <dbReference type="EMBL" id="BCU02817.1"/>
    </source>
</evidence>
<feature type="compositionally biased region" description="Basic and acidic residues" evidence="1">
    <location>
        <begin position="188"/>
        <end position="199"/>
    </location>
</feature>
<sequence>MDSLPPEILCLVLNGAPTTLRTDARQWSPPGRVRHARPFLDPRWRFAARAVCRLWREVIETPTPLQALAIAHDRRRGRLPTTDDHDEHSDHCPKRIAGRLVHASAVAQWLAAGTGPWAQGDVGAVLAWCEANGGASRGRALMAMIASDAPWAVNAAVAIVRDRSRSADSDDRPRGDGTAEDAGEEEDSPHIWTDRREESAHHAQAIERDMWDVAARTASYRTLAALDAHMSGSHRVHRLDRALDCACRLGRAAIVCTLLDDGARPGPMTWTYAANAPDPGALVALLDRVGDPSPEHAFDASHDYVPIKGAWIYGAAAAGRWRTLAVCKERGIDFDIGAAFIGAARARRTSVLAWLWNSLGHRKGRDGSGSPVIDLAAAARSAVAHHNRGRAHDVDSLAWLCEVAGYVPLAAELAVLVQRACADRQVECVLYMTERWPRDVLSLDATTRKDLFRACLCDGVGSLGRFLSVVDANARPCGPDVARRLDLWEALALARADARHAWTQLPSVAACMRAAHDISRGRAPRAVDVAQIDRLSGNAGIVWRCERECAPGADNAAEAHRLAPIIDEATPCTDGAVLSALAPLATWCRPRPIAPDRFVPGWPRPLAPHLASVDRVPHNTQNERIVQWLASVGLLVPPPPPPLVLRPAPECGR</sequence>
<protein>
    <recommendedName>
        <fullName evidence="4">F-box incomplete domain containing protein</fullName>
    </recommendedName>
</protein>
<dbReference type="Proteomes" id="UP001253637">
    <property type="component" value="Segment"/>
</dbReference>
<feature type="compositionally biased region" description="Acidic residues" evidence="1">
    <location>
        <begin position="178"/>
        <end position="187"/>
    </location>
</feature>
<dbReference type="EMBL" id="LC625835">
    <property type="protein sequence ID" value="BCU02817.1"/>
    <property type="molecule type" value="Genomic_DNA"/>
</dbReference>
<feature type="compositionally biased region" description="Basic and acidic residues" evidence="1">
    <location>
        <begin position="163"/>
        <end position="177"/>
    </location>
</feature>
<feature type="region of interest" description="Disordered" evidence="1">
    <location>
        <begin position="163"/>
        <end position="199"/>
    </location>
</feature>
<proteinExistence type="predicted"/>
<name>A0A811BPB7_9VIRU</name>
<reference evidence="2" key="1">
    <citation type="submission" date="2021-04" db="EMBL/GenBank/DDBJ databases">
        <title>Draft Genome Sequence of Pandoravirus japonicus, Isolated from the Sabaishi River of Niigata, Japan.</title>
        <authorList>
            <person name="Hosokawa N."/>
            <person name="Takahashi H."/>
            <person name="Aoki K."/>
            <person name="Takemura M."/>
        </authorList>
    </citation>
    <scope>NUCLEOTIDE SEQUENCE</scope>
</reference>
<evidence type="ECO:0008006" key="4">
    <source>
        <dbReference type="Google" id="ProtNLM"/>
    </source>
</evidence>
<accession>A0A811BPB7</accession>